<dbReference type="RefSeq" id="WP_277860999.1">
    <property type="nucleotide sequence ID" value="NZ_JARRAG010000002.1"/>
</dbReference>
<dbReference type="InterPro" id="IPR027843">
    <property type="entry name" value="DUF4440"/>
</dbReference>
<gene>
    <name evidence="4" type="ORF">PZE19_12725</name>
</gene>
<keyword evidence="5" id="KW-1185">Reference proteome</keyword>
<keyword evidence="2" id="KW-0732">Signal</keyword>
<protein>
    <submittedName>
        <fullName evidence="4">SgcJ/EcaC family oxidoreductase</fullName>
    </submittedName>
</protein>
<proteinExistence type="predicted"/>
<dbReference type="InterPro" id="IPR011944">
    <property type="entry name" value="Steroid_delta5-4_isomerase"/>
</dbReference>
<dbReference type="Gene3D" id="3.10.450.50">
    <property type="match status" value="1"/>
</dbReference>
<evidence type="ECO:0000313" key="4">
    <source>
        <dbReference type="EMBL" id="MDG3004644.1"/>
    </source>
</evidence>
<feature type="signal peptide" evidence="2">
    <location>
        <begin position="1"/>
        <end position="24"/>
    </location>
</feature>
<dbReference type="Proteomes" id="UP001216907">
    <property type="component" value="Unassembled WGS sequence"/>
</dbReference>
<evidence type="ECO:0000313" key="5">
    <source>
        <dbReference type="Proteomes" id="UP001216907"/>
    </source>
</evidence>
<name>A0ABT6FAN4_9BACT</name>
<dbReference type="InterPro" id="IPR032710">
    <property type="entry name" value="NTF2-like_dom_sf"/>
</dbReference>
<dbReference type="EMBL" id="JARRAG010000002">
    <property type="protein sequence ID" value="MDG3004644.1"/>
    <property type="molecule type" value="Genomic_DNA"/>
</dbReference>
<accession>A0ABT6FAN4</accession>
<dbReference type="Pfam" id="PF14534">
    <property type="entry name" value="DUF4440"/>
    <property type="match status" value="1"/>
</dbReference>
<evidence type="ECO:0000256" key="2">
    <source>
        <dbReference type="SAM" id="SignalP"/>
    </source>
</evidence>
<organism evidence="4 5">
    <name type="scientific">Paludisphaera mucosa</name>
    <dbReference type="NCBI Taxonomy" id="3030827"/>
    <lineage>
        <taxon>Bacteria</taxon>
        <taxon>Pseudomonadati</taxon>
        <taxon>Planctomycetota</taxon>
        <taxon>Planctomycetia</taxon>
        <taxon>Isosphaerales</taxon>
        <taxon>Isosphaeraceae</taxon>
        <taxon>Paludisphaera</taxon>
    </lineage>
</organism>
<evidence type="ECO:0000256" key="1">
    <source>
        <dbReference type="SAM" id="MobiDB-lite"/>
    </source>
</evidence>
<feature type="region of interest" description="Disordered" evidence="1">
    <location>
        <begin position="30"/>
        <end position="58"/>
    </location>
</feature>
<comment type="caution">
    <text evidence="4">The sequence shown here is derived from an EMBL/GenBank/DDBJ whole genome shotgun (WGS) entry which is preliminary data.</text>
</comment>
<feature type="domain" description="DUF4440" evidence="3">
    <location>
        <begin position="82"/>
        <end position="184"/>
    </location>
</feature>
<evidence type="ECO:0000259" key="3">
    <source>
        <dbReference type="Pfam" id="PF14534"/>
    </source>
</evidence>
<reference evidence="4 5" key="1">
    <citation type="submission" date="2023-03" db="EMBL/GenBank/DDBJ databases">
        <title>Paludisphaera mucosa sp. nov. a novel planctomycete from northern fen.</title>
        <authorList>
            <person name="Ivanova A."/>
        </authorList>
    </citation>
    <scope>NUCLEOTIDE SEQUENCE [LARGE SCALE GENOMIC DNA]</scope>
    <source>
        <strain evidence="4 5">Pla2</strain>
    </source>
</reference>
<dbReference type="SUPFAM" id="SSF54427">
    <property type="entry name" value="NTF2-like"/>
    <property type="match status" value="1"/>
</dbReference>
<feature type="chain" id="PRO_5045761384" evidence="2">
    <location>
        <begin position="25"/>
        <end position="355"/>
    </location>
</feature>
<dbReference type="NCBIfam" id="TIGR02246">
    <property type="entry name" value="SgcJ/EcaC family oxidoreductase"/>
    <property type="match status" value="1"/>
</dbReference>
<sequence length="355" mass="37675">MRTQLTKTIAATFAAVGLVTAAGARWQAPAPAPAQAPAAAPAPKTAPATPPAATTTAPAAATTAAFQPTTPAEKAVAVQVGEFVKAYEAGDAQALAALYADDAVIVDPDGLEIKGKEQIARLYAESFAVAAGLKLDAQIEALRFLTPDVARIEGRSRLATPAGDAADYTRYSGLLVQKGGKWTIAEIREYPAAAEDVEPYERLKDLEWMVGEWVNEGQHDKVTAEIKWADNRSYLVRTYAAELDGQKKSSGTMFIGWDPQSGQIKSWLFDSEGGHGEGVWTRTEENQWVVKAQGVLRNGLPTSATQVHTILNKDSVKTDAVDRILGGLVAEDVLDVVMVRKAPAPAPAADATRAK</sequence>